<evidence type="ECO:0000259" key="3">
    <source>
        <dbReference type="Pfam" id="PF13005"/>
    </source>
</evidence>
<dbReference type="InterPro" id="IPR024474">
    <property type="entry name" value="Znf_dom_IS66"/>
</dbReference>
<evidence type="ECO:0000259" key="2">
    <source>
        <dbReference type="Pfam" id="PF03050"/>
    </source>
</evidence>
<dbReference type="KEGG" id="boz:DBV39_09685"/>
<name>A0A2R4XJJ7_9BURK</name>
<sequence length="576" mass="64662">MSDRAANTPSSGTDSLLSSLVAEGLNPSAANKIELAIEAMIQAQVEQRIQSELDKFIQQEKARQDAQFDQRVAHEVVQKVLEIIEQNRLARHRQFGASSEAYQGTLFNEAEVLADQSEDEDDESCTEQAQADNTPDAPSRKKKSKARGHRGALPPELPRVEVLIDVPQDQRTDTHGQPMVRIGEEVSEQLDIIPMKMRVIRTVRPKYAPARGDGKPVIAAPPANLLPRSILSAGAMAMVIAVKFVDGLPLFRTTKVLARSGIHLPPQTLARNCIKTARALQPLYNLLQDTLFDGSIIHMDETHVQVLKEPERKATTKSYMWVRRGGPPGKTVVLFDYEQNRSGKTPALLLEGWRGHLMTDCYSGYNGVGHQPGVIRMACMAHCRREFVKADRANPSKKDTPAKQVIRFFARLYRIEKRVRNAPDSFRYQVRQRLSKRTLDELRAWLDQMRPLVTPKSQLGKALTYLDNCWDRMVRYIDRGDLPVDNNSIEATIRPFAVARKAWLFANTPAGAKASALLYSLVESAKANGKEPYAWLCYVLERLPLAQNADDYEALLPWNIHDEDLAMNLVARESSA</sequence>
<reference evidence="6 7" key="1">
    <citation type="submission" date="2018-04" db="EMBL/GenBank/DDBJ databases">
        <title>Bordetella sp. HZ20 isolated from seawater.</title>
        <authorList>
            <person name="Sun C."/>
        </authorList>
    </citation>
    <scope>NUCLEOTIDE SEQUENCE [LARGE SCALE GENOMIC DNA]</scope>
    <source>
        <strain evidence="6 7">HZ20</strain>
    </source>
</reference>
<dbReference type="InterPro" id="IPR052344">
    <property type="entry name" value="Transposase-related"/>
</dbReference>
<protein>
    <submittedName>
        <fullName evidence="6">IS66 family transposase</fullName>
    </submittedName>
</protein>
<feature type="domain" description="Transposase TnpC homeodomain" evidence="4">
    <location>
        <begin position="85"/>
        <end position="162"/>
    </location>
</feature>
<dbReference type="EMBL" id="CP028901">
    <property type="protein sequence ID" value="AWB33933.1"/>
    <property type="molecule type" value="Genomic_DNA"/>
</dbReference>
<evidence type="ECO:0000256" key="1">
    <source>
        <dbReference type="SAM" id="MobiDB-lite"/>
    </source>
</evidence>
<keyword evidence="7" id="KW-1185">Reference proteome</keyword>
<dbReference type="InterPro" id="IPR039552">
    <property type="entry name" value="IS66_C"/>
</dbReference>
<feature type="domain" description="Transposase IS66 zinc-finger binding" evidence="3">
    <location>
        <begin position="177"/>
        <end position="208"/>
    </location>
</feature>
<dbReference type="Pfam" id="PF13007">
    <property type="entry name" value="LZ_Tnp_IS66"/>
    <property type="match status" value="1"/>
</dbReference>
<dbReference type="RefSeq" id="WP_108621360.1">
    <property type="nucleotide sequence ID" value="NZ_CP028901.1"/>
</dbReference>
<organism evidence="6 7">
    <name type="scientific">Orrella marina</name>
    <dbReference type="NCBI Taxonomy" id="2163011"/>
    <lineage>
        <taxon>Bacteria</taxon>
        <taxon>Pseudomonadati</taxon>
        <taxon>Pseudomonadota</taxon>
        <taxon>Betaproteobacteria</taxon>
        <taxon>Burkholderiales</taxon>
        <taxon>Alcaligenaceae</taxon>
        <taxon>Orrella</taxon>
    </lineage>
</organism>
<evidence type="ECO:0000259" key="5">
    <source>
        <dbReference type="Pfam" id="PF13817"/>
    </source>
</evidence>
<dbReference type="InterPro" id="IPR024463">
    <property type="entry name" value="Transposase_TnpC_homeodom"/>
</dbReference>
<evidence type="ECO:0000259" key="4">
    <source>
        <dbReference type="Pfam" id="PF13007"/>
    </source>
</evidence>
<feature type="domain" description="Transposase IS66 central" evidence="2">
    <location>
        <begin position="229"/>
        <end position="513"/>
    </location>
</feature>
<dbReference type="NCBIfam" id="NF033517">
    <property type="entry name" value="transpos_IS66"/>
    <property type="match status" value="1"/>
</dbReference>
<feature type="region of interest" description="Disordered" evidence="1">
    <location>
        <begin position="114"/>
        <end position="158"/>
    </location>
</feature>
<dbReference type="Pfam" id="PF13817">
    <property type="entry name" value="DDE_Tnp_IS66_C"/>
    <property type="match status" value="1"/>
</dbReference>
<dbReference type="AlphaFoldDB" id="A0A2R4XJJ7"/>
<evidence type="ECO:0000313" key="7">
    <source>
        <dbReference type="Proteomes" id="UP000244571"/>
    </source>
</evidence>
<dbReference type="OrthoDB" id="9794514at2"/>
<evidence type="ECO:0000313" key="6">
    <source>
        <dbReference type="EMBL" id="AWB33933.1"/>
    </source>
</evidence>
<dbReference type="PANTHER" id="PTHR33678">
    <property type="entry name" value="BLL1576 PROTEIN"/>
    <property type="match status" value="1"/>
</dbReference>
<proteinExistence type="predicted"/>
<feature type="compositionally biased region" description="Acidic residues" evidence="1">
    <location>
        <begin position="116"/>
        <end position="125"/>
    </location>
</feature>
<dbReference type="Proteomes" id="UP000244571">
    <property type="component" value="Chromosome"/>
</dbReference>
<dbReference type="Pfam" id="PF03050">
    <property type="entry name" value="DDE_Tnp_IS66"/>
    <property type="match status" value="1"/>
</dbReference>
<gene>
    <name evidence="6" type="ORF">DBV39_09685</name>
</gene>
<feature type="domain" description="Transposase IS66 C-terminal" evidence="5">
    <location>
        <begin position="520"/>
        <end position="558"/>
    </location>
</feature>
<dbReference type="Pfam" id="PF13005">
    <property type="entry name" value="zf-IS66"/>
    <property type="match status" value="1"/>
</dbReference>
<accession>A0A2R4XJJ7</accession>
<feature type="compositionally biased region" description="Basic residues" evidence="1">
    <location>
        <begin position="140"/>
        <end position="150"/>
    </location>
</feature>
<dbReference type="InterPro" id="IPR004291">
    <property type="entry name" value="Transposase_IS66_central"/>
</dbReference>
<dbReference type="PANTHER" id="PTHR33678:SF1">
    <property type="entry name" value="BLL1576 PROTEIN"/>
    <property type="match status" value="1"/>
</dbReference>